<dbReference type="GO" id="GO:0006508">
    <property type="term" value="P:proteolysis"/>
    <property type="evidence" value="ECO:0007669"/>
    <property type="project" value="UniProtKB-KW"/>
</dbReference>
<dbReference type="InterPro" id="IPR020568">
    <property type="entry name" value="Ribosomal_Su5_D2-typ_SF"/>
</dbReference>
<dbReference type="Pfam" id="PF20437">
    <property type="entry name" value="LonC_helical"/>
    <property type="match status" value="1"/>
</dbReference>
<dbReference type="Pfam" id="PF20436">
    <property type="entry name" value="LonB_AAA-LID"/>
    <property type="match status" value="1"/>
</dbReference>
<dbReference type="HOGENOM" id="CLU_014785_0_1_9"/>
<dbReference type="InterPro" id="IPR046844">
    <property type="entry name" value="Lon-like_helical"/>
</dbReference>
<dbReference type="EC" id="3.4.21.53" evidence="2"/>
<dbReference type="AlphaFoldDB" id="D7CN48"/>
<dbReference type="Gene3D" id="3.30.230.10">
    <property type="match status" value="1"/>
</dbReference>
<dbReference type="Pfam" id="PF05362">
    <property type="entry name" value="Lon_C"/>
    <property type="match status" value="1"/>
</dbReference>
<evidence type="ECO:0000259" key="5">
    <source>
        <dbReference type="PROSITE" id="PS51786"/>
    </source>
</evidence>
<dbReference type="SUPFAM" id="SSF52540">
    <property type="entry name" value="P-loop containing nucleoside triphosphate hydrolases"/>
    <property type="match status" value="2"/>
</dbReference>
<dbReference type="STRING" id="643648.Slip_1370"/>
<feature type="coiled-coil region" evidence="3">
    <location>
        <begin position="202"/>
        <end position="243"/>
    </location>
</feature>
<dbReference type="InterPro" id="IPR008269">
    <property type="entry name" value="Lon_proteolytic"/>
</dbReference>
<dbReference type="Pfam" id="PF13654">
    <property type="entry name" value="AAA_32"/>
    <property type="match status" value="1"/>
</dbReference>
<comment type="similarity">
    <text evidence="2">Belongs to the peptidase S16 family.</text>
</comment>
<evidence type="ECO:0000256" key="1">
    <source>
        <dbReference type="ARBA" id="ARBA00022670"/>
    </source>
</evidence>
<feature type="compositionally biased region" description="Basic residues" evidence="4">
    <location>
        <begin position="807"/>
        <end position="818"/>
    </location>
</feature>
<evidence type="ECO:0000313" key="7">
    <source>
        <dbReference type="Proteomes" id="UP000000378"/>
    </source>
</evidence>
<feature type="domain" description="Lon proteolytic" evidence="5">
    <location>
        <begin position="566"/>
        <end position="761"/>
    </location>
</feature>
<reference evidence="7" key="1">
    <citation type="journal article" date="2010" name="Stand. Genomic Sci.">
        <title>Complete genome sequence of Syntrophothermus lipocalidus type strain (TGB-C1T).</title>
        <authorList>
            <consortium name="US DOE Joint Genome Institute (JGI-PGF)"/>
            <person name="Djao O."/>
            <person name="Zhang X."/>
            <person name="Lucas S."/>
            <person name="Lapidus A."/>
            <person name="Glavina Del Rio T."/>
            <person name="Nolan M."/>
            <person name="Tice H."/>
            <person name="Cheng J."/>
            <person name="Han C."/>
            <person name="Tapia R."/>
            <person name="Goodwin L."/>
            <person name="Pitluck S."/>
            <person name="Liolios K."/>
            <person name="Ivanova N."/>
            <person name="Mavromatis K."/>
            <person name="Mikhailova N."/>
            <person name="Ovchinnikova G."/>
            <person name="Pati A."/>
            <person name="Brambilla E."/>
            <person name="Chen A."/>
            <person name="Palaniappan K."/>
            <person name="Land M."/>
            <person name="Hauser L."/>
            <person name="Chang Y."/>
            <person name="Jeffries C."/>
            <person name="Rohde M."/>
            <person name="Sikorski J."/>
            <person name="Spring S."/>
            <person name="Goker M."/>
            <person name="Detter J."/>
            <person name="Woyke T."/>
            <person name="Bristow J."/>
            <person name="Eisen J."/>
            <person name="Markowitz V."/>
            <person name="Hugenholtz P."/>
            <person name="Kyrpides N."/>
            <person name="Klenk H."/>
        </authorList>
    </citation>
    <scope>NUCLEOTIDE SEQUENCE [LARGE SCALE GENOMIC DNA]</scope>
    <source>
        <strain evidence="7">DSM 12680 / TGB-C1</strain>
    </source>
</reference>
<gene>
    <name evidence="6" type="ordered locus">Slip_1370</name>
</gene>
<feature type="active site" evidence="2">
    <location>
        <position position="656"/>
    </location>
</feature>
<dbReference type="eggNOG" id="COG1067">
    <property type="taxonomic scope" value="Bacteria"/>
</dbReference>
<dbReference type="PRINTS" id="PR00830">
    <property type="entry name" value="ENDOLAPTASE"/>
</dbReference>
<dbReference type="GO" id="GO:0004176">
    <property type="term" value="F:ATP-dependent peptidase activity"/>
    <property type="evidence" value="ECO:0007669"/>
    <property type="project" value="UniProtKB-UniRule"/>
</dbReference>
<reference evidence="6 7" key="2">
    <citation type="journal article" date="2010" name="Stand. Genomic Sci.">
        <title>Complete genome sequence of Syntrophothermus lipocalidus type strain (TGB-C1).</title>
        <authorList>
            <person name="Djao O.D."/>
            <person name="Zhang X."/>
            <person name="Lucas S."/>
            <person name="Lapidus A."/>
            <person name="Del Rio T.G."/>
            <person name="Nolan M."/>
            <person name="Tice H."/>
            <person name="Cheng J.F."/>
            <person name="Han C."/>
            <person name="Tapia R."/>
            <person name="Goodwin L."/>
            <person name="Pitluck S."/>
            <person name="Liolios K."/>
            <person name="Ivanova N."/>
            <person name="Mavromatis K."/>
            <person name="Mikhailova N."/>
            <person name="Ovchinnikova G."/>
            <person name="Pati A."/>
            <person name="Brambilla E."/>
            <person name="Chen A."/>
            <person name="Palaniappan K."/>
            <person name="Land M."/>
            <person name="Hauser L."/>
            <person name="Chang Y.J."/>
            <person name="Jeffries C.D."/>
            <person name="Rohde M."/>
            <person name="Sikorski J."/>
            <person name="Spring S."/>
            <person name="Goker M."/>
            <person name="Detter J.C."/>
            <person name="Woyke T."/>
            <person name="Bristow J."/>
            <person name="Eisen J.A."/>
            <person name="Markowitz V."/>
            <person name="Hugenholtz P."/>
            <person name="Kyrpides N.C."/>
            <person name="Klenk H.P."/>
        </authorList>
    </citation>
    <scope>NUCLEOTIDE SEQUENCE [LARGE SCALE GENOMIC DNA]</scope>
    <source>
        <strain evidence="7">DSM 12680 / TGB-C1</strain>
    </source>
</reference>
<dbReference type="SUPFAM" id="SSF54211">
    <property type="entry name" value="Ribosomal protein S5 domain 2-like"/>
    <property type="match status" value="1"/>
</dbReference>
<dbReference type="PANTHER" id="PTHR10046">
    <property type="entry name" value="ATP DEPENDENT LON PROTEASE FAMILY MEMBER"/>
    <property type="match status" value="1"/>
</dbReference>
<organism evidence="6 7">
    <name type="scientific">Syntrophothermus lipocalidus (strain DSM 12680 / TGB-C1)</name>
    <dbReference type="NCBI Taxonomy" id="643648"/>
    <lineage>
        <taxon>Bacteria</taxon>
        <taxon>Bacillati</taxon>
        <taxon>Bacillota</taxon>
        <taxon>Clostridia</taxon>
        <taxon>Eubacteriales</taxon>
        <taxon>Syntrophomonadaceae</taxon>
        <taxon>Syntrophothermus</taxon>
    </lineage>
</organism>
<dbReference type="InterPro" id="IPR041699">
    <property type="entry name" value="AAA_32"/>
</dbReference>
<accession>D7CN48</accession>
<keyword evidence="7" id="KW-1185">Reference proteome</keyword>
<proteinExistence type="inferred from homology"/>
<dbReference type="PROSITE" id="PS51786">
    <property type="entry name" value="LON_PROTEOLYTIC"/>
    <property type="match status" value="1"/>
</dbReference>
<dbReference type="Proteomes" id="UP000000378">
    <property type="component" value="Chromosome"/>
</dbReference>
<dbReference type="Gene3D" id="3.40.50.300">
    <property type="entry name" value="P-loop containing nucleotide triphosphate hydrolases"/>
    <property type="match status" value="2"/>
</dbReference>
<keyword evidence="1 2" id="KW-0645">Protease</keyword>
<evidence type="ECO:0000313" key="6">
    <source>
        <dbReference type="EMBL" id="ADI02133.1"/>
    </source>
</evidence>
<feature type="region of interest" description="Disordered" evidence="4">
    <location>
        <begin position="797"/>
        <end position="818"/>
    </location>
</feature>
<dbReference type="InterPro" id="IPR046843">
    <property type="entry name" value="LonB_AAA-LID"/>
</dbReference>
<dbReference type="InterPro" id="IPR014721">
    <property type="entry name" value="Ribsml_uS5_D2-typ_fold_subgr"/>
</dbReference>
<evidence type="ECO:0000256" key="4">
    <source>
        <dbReference type="SAM" id="MobiDB-lite"/>
    </source>
</evidence>
<dbReference type="EMBL" id="CP002048">
    <property type="protein sequence ID" value="ADI02133.1"/>
    <property type="molecule type" value="Genomic_DNA"/>
</dbReference>
<dbReference type="GO" id="GO:0004252">
    <property type="term" value="F:serine-type endopeptidase activity"/>
    <property type="evidence" value="ECO:0007669"/>
    <property type="project" value="UniProtKB-UniRule"/>
</dbReference>
<keyword evidence="3" id="KW-0175">Coiled coil</keyword>
<dbReference type="InterPro" id="IPR027065">
    <property type="entry name" value="Lon_Prtase"/>
</dbReference>
<comment type="catalytic activity">
    <reaction evidence="2">
        <text>Hydrolysis of proteins in presence of ATP.</text>
        <dbReference type="EC" id="3.4.21.53"/>
    </reaction>
</comment>
<dbReference type="GO" id="GO:0030163">
    <property type="term" value="P:protein catabolic process"/>
    <property type="evidence" value="ECO:0007669"/>
    <property type="project" value="InterPro"/>
</dbReference>
<evidence type="ECO:0000256" key="2">
    <source>
        <dbReference type="PROSITE-ProRule" id="PRU01122"/>
    </source>
</evidence>
<dbReference type="InterPro" id="IPR027417">
    <property type="entry name" value="P-loop_NTPase"/>
</dbReference>
<dbReference type="Gene3D" id="1.10.8.60">
    <property type="match status" value="1"/>
</dbReference>
<feature type="active site" evidence="2">
    <location>
        <position position="699"/>
    </location>
</feature>
<dbReference type="OrthoDB" id="9758568at2"/>
<keyword evidence="2" id="KW-0378">Hydrolase</keyword>
<dbReference type="GO" id="GO:0005524">
    <property type="term" value="F:ATP binding"/>
    <property type="evidence" value="ECO:0007669"/>
    <property type="project" value="InterPro"/>
</dbReference>
<dbReference type="RefSeq" id="WP_013175535.1">
    <property type="nucleotide sequence ID" value="NC_014220.1"/>
</dbReference>
<keyword evidence="2" id="KW-0720">Serine protease</keyword>
<evidence type="ECO:0000256" key="3">
    <source>
        <dbReference type="SAM" id="Coils"/>
    </source>
</evidence>
<sequence length="818" mass="93148">MTTLSKLKPKDLRKLCDPKDFPFASTAELEPLEGIIGQERAVKSVEFGLDIKSEGYNIFLAGISGTGKVTLARNLVEKRAQQDPAPFDWCYVFNFRNPDRPRLLQLPAGKGRRLARDMDRLVNNLRKMISKAFESQHFEMHRNRILGSFLDSTNLMYQKLEKMAQAEGFTISRSQHGISTIPLRDGKPLDQEEFATLDDETKQELLERSKALQEKINEAMREYKELERTVREKMRVLEVETARSVMVPYFAALYETYREHAKVISYLEEVHQDVLENLELFAGQQEEMQFPAALFRRIDKKAAFKRYKVNVLVDNEGRDHAPVVYETNPTYANLFGTIEYESEFGILSTDFTRVRAGAVHRANGGYLILHVTDLFKNFFVWDTLKRVLKNREITIESVLKTFSVTSSEVLEPEPMPVEVKVILIGEPLMYYLLYTYDEEFRQLFKIRADFEVEMPRTGEHVSKYAQFVSCVVRRHGLRHFTREAVARLVDYGTWLAEDQKKLTTLFDRINDIIFEANVWASREKCERVEKRHVQKAIDEKRSRSDLLEAKVLELISEGTIIIDVHGEAVGQINGLAVYSLGDYWFGKPCRITARTFMGEKGVINIEREVRMSGSIHTKGVLTLAGYLGAQYAQDKPLSLSASLTFEQTYEGIEGDSASAAELFAILSSLSGVPIRQGIAVTGSINQNGEIQPIGGVNQKIEGFFKVCKLKGLDGRQGVIIPKQNIANLMLPDEIVDAVRKGKFSIWAIGHVNEGIEILMGKPAGKREANGDFTKDSVHYLVDRQLAKWAERRTRGIGRQGQAEVLPRGRRIRPRREGK</sequence>
<name>D7CN48_SYNLT</name>
<dbReference type="KEGG" id="slp:Slip_1370"/>
<protein>
    <recommendedName>
        <fullName evidence="2">endopeptidase La</fullName>
        <ecNumber evidence="2">3.4.21.53</ecNumber>
    </recommendedName>
</protein>